<dbReference type="Gene3D" id="1.25.10.10">
    <property type="entry name" value="Leucine-rich Repeat Variant"/>
    <property type="match status" value="1"/>
</dbReference>
<evidence type="ECO:0000313" key="3">
    <source>
        <dbReference type="Proteomes" id="UP000002748"/>
    </source>
</evidence>
<sequence length="666" mass="70594">MNGQEGQETRQTVLNWKTGRRKLRTLASLADVQPSPARVADTLIILLHCSSLATCTLDTDFALLPALKLGEGGGGMRERRLGYRYLIERMPPGHELGLLLVNTVRKCGLDIADGRANAQPEYTTTNPRGPLCARSDGGRVPPLAPAAGQAHQARAGPGRADWTAASVHCSARDAGRRRKAYDSVFIAAARHADGGPIASAGLRTVTAIVKATTGELKDHVREQAQGLLEQVGEGASLPPPPSVSVSRSVLSSPRSGSQSMQLHSPQRGPQRELTTGLRKLTPAHLLEASALAAALYELSGSVDADPLLSHLRNLLVPRAKGKSTRSPSKAEPKGPDANTHVFVLRCLSLLPSAVWQPGLRDEHMSAIMSGTESLDPTVRRACRGNDVAGRTDAAARASEVIEIRSEGLPDQERAKALVSGVTRISQALEGIWVDGVRLLGGLMRVGSAEFCRAVVQAAAQGLQKETEQTLVVALATVACEFPCPGDAPAVVRALMRCLPDLEPSVQEIGMLALGAQLALIPERERGSLVDDSLRALDSLKAKSVKHIAKEAYAEATKSAPASPAMSDSTLGPRKKPKSGLRYSYAQPKRTPTPKSPMSPMSPRSPGSASSGTEGKGKSKDRGRSKVLKSPKSPLERAAELADFKAMGRSMLAEDELALDELRLGGR</sequence>
<feature type="compositionally biased region" description="Basic and acidic residues" evidence="1">
    <location>
        <begin position="614"/>
        <end position="623"/>
    </location>
</feature>
<feature type="region of interest" description="Disordered" evidence="1">
    <location>
        <begin position="553"/>
        <end position="635"/>
    </location>
</feature>
<dbReference type="HOGENOM" id="CLU_412320_0_0_1"/>
<accession>J4UCL1</accession>
<organism evidence="2 3">
    <name type="scientific">Trichosporon asahii var. asahii (strain ATCC 90039 / CBS 2479 / JCM 2466 / KCTC 7840 / NBRC 103889/ NCYC 2677 / UAMH 7654)</name>
    <name type="common">Yeast</name>
    <dbReference type="NCBI Taxonomy" id="1186058"/>
    <lineage>
        <taxon>Eukaryota</taxon>
        <taxon>Fungi</taxon>
        <taxon>Dikarya</taxon>
        <taxon>Basidiomycota</taxon>
        <taxon>Agaricomycotina</taxon>
        <taxon>Tremellomycetes</taxon>
        <taxon>Trichosporonales</taxon>
        <taxon>Trichosporonaceae</taxon>
        <taxon>Trichosporon</taxon>
    </lineage>
</organism>
<dbReference type="GeneID" id="25985804"/>
<dbReference type="Proteomes" id="UP000002748">
    <property type="component" value="Unassembled WGS sequence"/>
</dbReference>
<name>J4UCL1_TRIAS</name>
<dbReference type="InterPro" id="IPR011989">
    <property type="entry name" value="ARM-like"/>
</dbReference>
<dbReference type="KEGG" id="tasa:A1Q1_02290"/>
<proteinExistence type="predicted"/>
<dbReference type="VEuPathDB" id="FungiDB:A1Q1_02290"/>
<feature type="region of interest" description="Disordered" evidence="1">
    <location>
        <begin position="232"/>
        <end position="271"/>
    </location>
</feature>
<comment type="caution">
    <text evidence="2">The sequence shown here is derived from an EMBL/GenBank/DDBJ whole genome shotgun (WGS) entry which is preliminary data.</text>
</comment>
<evidence type="ECO:0000256" key="1">
    <source>
        <dbReference type="SAM" id="MobiDB-lite"/>
    </source>
</evidence>
<dbReference type="OrthoDB" id="29308at2759"/>
<gene>
    <name evidence="2" type="ORF">A1Q1_02290</name>
</gene>
<dbReference type="EMBL" id="ALBS01000193">
    <property type="protein sequence ID" value="EJT48745.1"/>
    <property type="molecule type" value="Genomic_DNA"/>
</dbReference>
<feature type="compositionally biased region" description="Low complexity" evidence="1">
    <location>
        <begin position="595"/>
        <end position="611"/>
    </location>
</feature>
<dbReference type="RefSeq" id="XP_014180710.1">
    <property type="nucleotide sequence ID" value="XM_014325235.1"/>
</dbReference>
<evidence type="ECO:0000313" key="2">
    <source>
        <dbReference type="EMBL" id="EJT48745.1"/>
    </source>
</evidence>
<reference evidence="2 3" key="1">
    <citation type="journal article" date="2012" name="Eukaryot. Cell">
        <title>Draft genome sequence of CBS 2479, the standard type strain of Trichosporon asahii.</title>
        <authorList>
            <person name="Yang R.Y."/>
            <person name="Li H.T."/>
            <person name="Zhu H."/>
            <person name="Zhou G.P."/>
            <person name="Wang M."/>
            <person name="Wang L."/>
        </authorList>
    </citation>
    <scope>NUCLEOTIDE SEQUENCE [LARGE SCALE GENOMIC DNA]</scope>
    <source>
        <strain evidence="3">ATCC 90039 / CBS 2479 / JCM 2466 / KCTC 7840 / NCYC 2677 / UAMH 7654</strain>
    </source>
</reference>
<protein>
    <submittedName>
        <fullName evidence="2">Uncharacterized protein</fullName>
    </submittedName>
</protein>
<dbReference type="AlphaFoldDB" id="J4UCL1"/>
<feature type="compositionally biased region" description="Low complexity" evidence="1">
    <location>
        <begin position="243"/>
        <end position="255"/>
    </location>
</feature>